<sequence length="524" mass="55059">MMPTWKHSLEITPAVGDAERLKTGLLVLGVFPEGPLTGTALRLDARTGGRLSQVLARGALGVTPAAMLLLDHLPGSAANRILLVGLGPFADFSERSYRLALAATARFIADSVVSDAVVTLPEHPVPERSLNWRIQHAAQLLADGGDSFRRPDVREGRRGRHRAKHSIMLLVPQTLTAELIGALRQGIAVAEGVSLARDLGNLPGDICTPAFLAKTATEMGKAFGLEVEVLERQDIAALGMGTLLEVGKAAANSCRLIVMQSNARRGRGRPIVLIGEGITFDRASTPPVPGEAGADAMHANVSGLGGVLGAMRTVARLSLPINVIGLVAAAETTIDGPDSRSGYCVRCLSGQMIEIRSREEEDCLLLCDLLTYAERFLPACVVDVAALTDDCAAALGPHASGLFSNNDALAAELMRCAGMSGDRTWQLPLWNDECGQPDSRVSGTGNLGGRTGDGTTAACFLARFAKAYPWAHIDISRRASISDGSKASTGRPVPLLAEFLISRAADAAASGHSAPSLATMEPHR</sequence>
<proteinExistence type="inferred from homology"/>
<feature type="domain" description="Cytosol aminopeptidase" evidence="6">
    <location>
        <begin position="195"/>
        <end position="496"/>
    </location>
</feature>
<dbReference type="OrthoDB" id="9809354at2"/>
<keyword evidence="9" id="KW-1185">Reference proteome</keyword>
<comment type="similarity">
    <text evidence="1">Belongs to the peptidase M17 family.</text>
</comment>
<evidence type="ECO:0000256" key="4">
    <source>
        <dbReference type="ARBA" id="ARBA00022801"/>
    </source>
</evidence>
<feature type="domain" description="Peptidase M17 leucyl aminopeptidase N-terminal" evidence="7">
    <location>
        <begin position="27"/>
        <end position="149"/>
    </location>
</feature>
<keyword evidence="4" id="KW-0378">Hydrolase</keyword>
<dbReference type="PANTHER" id="PTHR11963:SF23">
    <property type="entry name" value="CYTOSOL AMINOPEPTIDASE"/>
    <property type="match status" value="1"/>
</dbReference>
<dbReference type="EMBL" id="QJJK01000010">
    <property type="protein sequence ID" value="PXW55177.1"/>
    <property type="molecule type" value="Genomic_DNA"/>
</dbReference>
<dbReference type="Pfam" id="PF02789">
    <property type="entry name" value="Peptidase_M17_N"/>
    <property type="match status" value="1"/>
</dbReference>
<keyword evidence="3" id="KW-0645">Protease</keyword>
<dbReference type="NCBIfam" id="NF002074">
    <property type="entry name" value="PRK00913.1-4"/>
    <property type="match status" value="1"/>
</dbReference>
<evidence type="ECO:0000259" key="6">
    <source>
        <dbReference type="Pfam" id="PF00883"/>
    </source>
</evidence>
<dbReference type="InterPro" id="IPR008283">
    <property type="entry name" value="Peptidase_M17_N"/>
</dbReference>
<dbReference type="SUPFAM" id="SSF52949">
    <property type="entry name" value="Macro domain-like"/>
    <property type="match status" value="1"/>
</dbReference>
<evidence type="ECO:0000256" key="1">
    <source>
        <dbReference type="ARBA" id="ARBA00009528"/>
    </source>
</evidence>
<dbReference type="InterPro" id="IPR000819">
    <property type="entry name" value="Peptidase_M17_C"/>
</dbReference>
<evidence type="ECO:0000256" key="2">
    <source>
        <dbReference type="ARBA" id="ARBA00022438"/>
    </source>
</evidence>
<dbReference type="InterPro" id="IPR043472">
    <property type="entry name" value="Macro_dom-like"/>
</dbReference>
<dbReference type="PRINTS" id="PR00481">
    <property type="entry name" value="LAMNOPPTDASE"/>
</dbReference>
<evidence type="ECO:0000313" key="9">
    <source>
        <dbReference type="Proteomes" id="UP000248021"/>
    </source>
</evidence>
<keyword evidence="5" id="KW-0464">Manganese</keyword>
<dbReference type="Proteomes" id="UP000248021">
    <property type="component" value="Unassembled WGS sequence"/>
</dbReference>
<gene>
    <name evidence="8" type="ORF">C7450_110116</name>
</gene>
<dbReference type="PANTHER" id="PTHR11963">
    <property type="entry name" value="LEUCINE AMINOPEPTIDASE-RELATED"/>
    <property type="match status" value="1"/>
</dbReference>
<protein>
    <submittedName>
        <fullName evidence="8">Aminopeptidase A</fullName>
    </submittedName>
</protein>
<dbReference type="SUPFAM" id="SSF53187">
    <property type="entry name" value="Zn-dependent exopeptidases"/>
    <property type="match status" value="1"/>
</dbReference>
<evidence type="ECO:0000256" key="3">
    <source>
        <dbReference type="ARBA" id="ARBA00022670"/>
    </source>
</evidence>
<evidence type="ECO:0000313" key="8">
    <source>
        <dbReference type="EMBL" id="PXW55177.1"/>
    </source>
</evidence>
<evidence type="ECO:0000256" key="5">
    <source>
        <dbReference type="ARBA" id="ARBA00023211"/>
    </source>
</evidence>
<evidence type="ECO:0000259" key="7">
    <source>
        <dbReference type="Pfam" id="PF02789"/>
    </source>
</evidence>
<dbReference type="GO" id="GO:0006508">
    <property type="term" value="P:proteolysis"/>
    <property type="evidence" value="ECO:0007669"/>
    <property type="project" value="UniProtKB-KW"/>
</dbReference>
<dbReference type="Pfam" id="PF00883">
    <property type="entry name" value="Peptidase_M17"/>
    <property type="match status" value="1"/>
</dbReference>
<dbReference type="AlphaFoldDB" id="A0A2V3UAI4"/>
<name>A0A2V3UAI4_9HYPH</name>
<dbReference type="InterPro" id="IPR011356">
    <property type="entry name" value="Leucine_aapep/pepB"/>
</dbReference>
<dbReference type="CDD" id="cd00433">
    <property type="entry name" value="Peptidase_M17"/>
    <property type="match status" value="1"/>
</dbReference>
<dbReference type="GO" id="GO:0030145">
    <property type="term" value="F:manganese ion binding"/>
    <property type="evidence" value="ECO:0007669"/>
    <property type="project" value="InterPro"/>
</dbReference>
<dbReference type="GO" id="GO:0005737">
    <property type="term" value="C:cytoplasm"/>
    <property type="evidence" value="ECO:0007669"/>
    <property type="project" value="InterPro"/>
</dbReference>
<keyword evidence="2 8" id="KW-0031">Aminopeptidase</keyword>
<organism evidence="8 9">
    <name type="scientific">Chelatococcus asaccharovorans</name>
    <dbReference type="NCBI Taxonomy" id="28210"/>
    <lineage>
        <taxon>Bacteria</taxon>
        <taxon>Pseudomonadati</taxon>
        <taxon>Pseudomonadota</taxon>
        <taxon>Alphaproteobacteria</taxon>
        <taxon>Hyphomicrobiales</taxon>
        <taxon>Chelatococcaceae</taxon>
        <taxon>Chelatococcus</taxon>
    </lineage>
</organism>
<comment type="caution">
    <text evidence="8">The sequence shown here is derived from an EMBL/GenBank/DDBJ whole genome shotgun (WGS) entry which is preliminary data.</text>
</comment>
<reference evidence="8 9" key="1">
    <citation type="submission" date="2018-05" db="EMBL/GenBank/DDBJ databases">
        <title>Genomic Encyclopedia of Type Strains, Phase IV (KMG-IV): sequencing the most valuable type-strain genomes for metagenomic binning, comparative biology and taxonomic classification.</title>
        <authorList>
            <person name="Goeker M."/>
        </authorList>
    </citation>
    <scope>NUCLEOTIDE SEQUENCE [LARGE SCALE GENOMIC DNA]</scope>
    <source>
        <strain evidence="8 9">DSM 6462</strain>
    </source>
</reference>
<dbReference type="GO" id="GO:0070006">
    <property type="term" value="F:metalloaminopeptidase activity"/>
    <property type="evidence" value="ECO:0007669"/>
    <property type="project" value="InterPro"/>
</dbReference>
<dbReference type="Gene3D" id="3.40.220.10">
    <property type="entry name" value="Leucine Aminopeptidase, subunit E, domain 1"/>
    <property type="match status" value="1"/>
</dbReference>
<accession>A0A2V3UAI4</accession>
<dbReference type="Gene3D" id="3.40.630.10">
    <property type="entry name" value="Zn peptidases"/>
    <property type="match status" value="1"/>
</dbReference>